<evidence type="ECO:0000313" key="2">
    <source>
        <dbReference type="Proteomes" id="UP001157502"/>
    </source>
</evidence>
<dbReference type="Proteomes" id="UP001157502">
    <property type="component" value="Chromosome 1"/>
</dbReference>
<evidence type="ECO:0000313" key="1">
    <source>
        <dbReference type="EMBL" id="KAJ8016364.1"/>
    </source>
</evidence>
<keyword evidence="2" id="KW-1185">Reference proteome</keyword>
<protein>
    <submittedName>
        <fullName evidence="1">Uncharacterized protein</fullName>
    </submittedName>
</protein>
<name>A0ACC2HK09_DALPE</name>
<accession>A0ACC2HK09</accession>
<organism evidence="1 2">
    <name type="scientific">Dallia pectoralis</name>
    <name type="common">Alaska blackfish</name>
    <dbReference type="NCBI Taxonomy" id="75939"/>
    <lineage>
        <taxon>Eukaryota</taxon>
        <taxon>Metazoa</taxon>
        <taxon>Chordata</taxon>
        <taxon>Craniata</taxon>
        <taxon>Vertebrata</taxon>
        <taxon>Euteleostomi</taxon>
        <taxon>Actinopterygii</taxon>
        <taxon>Neopterygii</taxon>
        <taxon>Teleostei</taxon>
        <taxon>Protacanthopterygii</taxon>
        <taxon>Esociformes</taxon>
        <taxon>Umbridae</taxon>
        <taxon>Dallia</taxon>
    </lineage>
</organism>
<gene>
    <name evidence="1" type="ORF">DPEC_G00006440</name>
</gene>
<comment type="caution">
    <text evidence="1">The sequence shown here is derived from an EMBL/GenBank/DDBJ whole genome shotgun (WGS) entry which is preliminary data.</text>
</comment>
<proteinExistence type="predicted"/>
<reference evidence="1" key="1">
    <citation type="submission" date="2021-05" db="EMBL/GenBank/DDBJ databases">
        <authorList>
            <person name="Pan Q."/>
            <person name="Jouanno E."/>
            <person name="Zahm M."/>
            <person name="Klopp C."/>
            <person name="Cabau C."/>
            <person name="Louis A."/>
            <person name="Berthelot C."/>
            <person name="Parey E."/>
            <person name="Roest Crollius H."/>
            <person name="Montfort J."/>
            <person name="Robinson-Rechavi M."/>
            <person name="Bouchez O."/>
            <person name="Lampietro C."/>
            <person name="Lopez Roques C."/>
            <person name="Donnadieu C."/>
            <person name="Postlethwait J."/>
            <person name="Bobe J."/>
            <person name="Dillon D."/>
            <person name="Chandos A."/>
            <person name="von Hippel F."/>
            <person name="Guiguen Y."/>
        </authorList>
    </citation>
    <scope>NUCLEOTIDE SEQUENCE</scope>
    <source>
        <strain evidence="1">YG-Jan2019</strain>
    </source>
</reference>
<sequence>MADHVPVQRRRPYPGHQHHQAQLQPGNQGEGGGVAVQVPVLTHHVVAQLLIHLPRRASVVGEVAPLAAEQRSQHGLQGVLLEEGSPVSPQEHHGQFSHVSRRRVHLASWLIPSQVVEGCRLAVAVHAHRHLALNSRSDVEACVLHPQRIQDVGGHPAPVVRFSKIRSQDIS</sequence>
<dbReference type="EMBL" id="CM055728">
    <property type="protein sequence ID" value="KAJ8016364.1"/>
    <property type="molecule type" value="Genomic_DNA"/>
</dbReference>